<dbReference type="RefSeq" id="WP_152767656.1">
    <property type="nucleotide sequence ID" value="NZ_WHNP01000091.1"/>
</dbReference>
<name>A0A7X1TKV9_9BURK</name>
<dbReference type="EMBL" id="WHNP01000091">
    <property type="protein sequence ID" value="MPW23112.1"/>
    <property type="molecule type" value="Genomic_DNA"/>
</dbReference>
<organism evidence="3 4">
    <name type="scientific">Paraburkholderia franconis</name>
    <dbReference type="NCBI Taxonomy" id="2654983"/>
    <lineage>
        <taxon>Bacteria</taxon>
        <taxon>Pseudomonadati</taxon>
        <taxon>Pseudomonadota</taxon>
        <taxon>Betaproteobacteria</taxon>
        <taxon>Burkholderiales</taxon>
        <taxon>Burkholderiaceae</taxon>
        <taxon>Paraburkholderia</taxon>
    </lineage>
</organism>
<gene>
    <name evidence="3" type="ORF">GCT13_41675</name>
</gene>
<feature type="domain" description="T6SS Phospholipase effector Tle1-like catalytic" evidence="2">
    <location>
        <begin position="3"/>
        <end position="312"/>
    </location>
</feature>
<proteinExistence type="predicted"/>
<dbReference type="AlphaFoldDB" id="A0A7X1TKV9"/>
<dbReference type="PANTHER" id="PTHR33840">
    <property type="match status" value="1"/>
</dbReference>
<comment type="caution">
    <text evidence="3">The sequence shown here is derived from an EMBL/GenBank/DDBJ whole genome shotgun (WGS) entry which is preliminary data.</text>
</comment>
<evidence type="ECO:0000313" key="3">
    <source>
        <dbReference type="EMBL" id="MPW23112.1"/>
    </source>
</evidence>
<protein>
    <submittedName>
        <fullName evidence="3">DUF2235 domain-containing protein</fullName>
    </submittedName>
</protein>
<feature type="region of interest" description="Disordered" evidence="1">
    <location>
        <begin position="379"/>
        <end position="400"/>
    </location>
</feature>
<dbReference type="PANTHER" id="PTHR33840:SF1">
    <property type="entry name" value="TLE1 PHOSPHOLIPASE DOMAIN-CONTAINING PROTEIN"/>
    <property type="match status" value="1"/>
</dbReference>
<dbReference type="InterPro" id="IPR018712">
    <property type="entry name" value="Tle1-like_cat"/>
</dbReference>
<dbReference type="Proteomes" id="UP000484381">
    <property type="component" value="Unassembled WGS sequence"/>
</dbReference>
<reference evidence="3 4" key="1">
    <citation type="submission" date="2019-10" db="EMBL/GenBank/DDBJ databases">
        <title>Paraburkholderia sp. isolated from nodules of Mimosa pudica from Brazilian Atlantic Forest soils.</title>
        <authorList>
            <person name="Paulitsch F."/>
            <person name="Hungria M."/>
            <person name="Dall'Agnol R."/>
        </authorList>
    </citation>
    <scope>NUCLEOTIDE SEQUENCE [LARGE SCALE GENOMIC DNA]</scope>
    <source>
        <strain evidence="3 4">CNPSo 3157</strain>
    </source>
</reference>
<sequence length="400" mass="44219">MPKTIVYCADGTWNGPGSKADQIENDPPGESNVYRVYRWLQGSAVSKPDGGLGLERQEKKLTRTDGDTEQLALYCHGVGSNKLLPDMVVLGGTLGGGLTTRIRLGYSYISTNYEPDDSIVIVGFSRGAYTARALADMIATRGLLRPEMAKDHGPYSHSAVAWIMYRERQVANRDSASSDLRQRIIKCSQHLHEKLLETFGRKLTDADFVPTNVTAVAVFDTVGSMGIPAYDRGEDTLIDEYEFDSEELHPKIGRAFHAVSLDEQRENFDPTLWIPDARLKQELFAGAHSDVGGGYKDDDGLSDVPLKWMIEQLTEVGLKFVDSAAMERDGLAPNALGTAHQPWRDFLFSKLGHQTRQFPDGYVTVNEAVWRRMEGGAVRSDPDLPAPYDPPNLPSGIARQ</sequence>
<dbReference type="InterPro" id="IPR029058">
    <property type="entry name" value="AB_hydrolase_fold"/>
</dbReference>
<feature type="compositionally biased region" description="Pro residues" evidence="1">
    <location>
        <begin position="384"/>
        <end position="393"/>
    </location>
</feature>
<evidence type="ECO:0000259" key="2">
    <source>
        <dbReference type="Pfam" id="PF09994"/>
    </source>
</evidence>
<accession>A0A7X1TKV9</accession>
<keyword evidence="4" id="KW-1185">Reference proteome</keyword>
<dbReference type="SUPFAM" id="SSF53474">
    <property type="entry name" value="alpha/beta-Hydrolases"/>
    <property type="match status" value="1"/>
</dbReference>
<dbReference type="Pfam" id="PF09994">
    <property type="entry name" value="T6SS_Tle1-like_cat"/>
    <property type="match status" value="1"/>
</dbReference>
<evidence type="ECO:0000256" key="1">
    <source>
        <dbReference type="SAM" id="MobiDB-lite"/>
    </source>
</evidence>
<evidence type="ECO:0000313" key="4">
    <source>
        <dbReference type="Proteomes" id="UP000484381"/>
    </source>
</evidence>